<gene>
    <name evidence="6" type="ORF">DICPUDRAFT_41458</name>
</gene>
<dbReference type="EMBL" id="GL871330">
    <property type="protein sequence ID" value="EGC30421.1"/>
    <property type="molecule type" value="Genomic_DNA"/>
</dbReference>
<keyword evidence="1" id="KW-0813">Transport</keyword>
<evidence type="ECO:0000256" key="4">
    <source>
        <dbReference type="PROSITE-ProRule" id="PRU00283"/>
    </source>
</evidence>
<organism evidence="6 7">
    <name type="scientific">Dictyostelium purpureum</name>
    <name type="common">Slime mold</name>
    <dbReference type="NCBI Taxonomy" id="5786"/>
    <lineage>
        <taxon>Eukaryota</taxon>
        <taxon>Amoebozoa</taxon>
        <taxon>Evosea</taxon>
        <taxon>Eumycetozoa</taxon>
        <taxon>Dictyostelia</taxon>
        <taxon>Dictyosteliales</taxon>
        <taxon>Dictyosteliaceae</taxon>
        <taxon>Dictyostelium</taxon>
    </lineage>
</organism>
<evidence type="ECO:0000256" key="2">
    <source>
        <dbReference type="ARBA" id="ARBA00023054"/>
    </source>
</evidence>
<dbReference type="eggNOG" id="KOG0240">
    <property type="taxonomic scope" value="Eukaryota"/>
</dbReference>
<dbReference type="GO" id="GO:0003777">
    <property type="term" value="F:microtubule motor activity"/>
    <property type="evidence" value="ECO:0007669"/>
    <property type="project" value="InterPro"/>
</dbReference>
<dbReference type="InterPro" id="IPR001752">
    <property type="entry name" value="Kinesin_motor_dom"/>
</dbReference>
<dbReference type="GO" id="GO:0008017">
    <property type="term" value="F:microtubule binding"/>
    <property type="evidence" value="ECO:0007669"/>
    <property type="project" value="InterPro"/>
</dbReference>
<dbReference type="PANTHER" id="PTHR47968">
    <property type="entry name" value="CENTROMERE PROTEIN E"/>
    <property type="match status" value="1"/>
</dbReference>
<dbReference type="STRING" id="5786.F1A056"/>
<keyword evidence="7" id="KW-1185">Reference proteome</keyword>
<evidence type="ECO:0000259" key="5">
    <source>
        <dbReference type="PROSITE" id="PS50067"/>
    </source>
</evidence>
<evidence type="ECO:0000313" key="7">
    <source>
        <dbReference type="Proteomes" id="UP000001064"/>
    </source>
</evidence>
<dbReference type="InterPro" id="IPR027417">
    <property type="entry name" value="P-loop_NTPase"/>
</dbReference>
<sequence length="71" mass="8038">LYLVNLAGLEKISKTWVQVLILDKVKMIIKSWLSLSNAINSLTHSNFAHIYRESKLTRVLQELLGGNGRTT</sequence>
<dbReference type="AlphaFoldDB" id="F1A056"/>
<dbReference type="InterPro" id="IPR036961">
    <property type="entry name" value="Kinesin_motor_dom_sf"/>
</dbReference>
<dbReference type="GO" id="GO:0005524">
    <property type="term" value="F:ATP binding"/>
    <property type="evidence" value="ECO:0007669"/>
    <property type="project" value="InterPro"/>
</dbReference>
<dbReference type="Proteomes" id="UP000001064">
    <property type="component" value="Unassembled WGS sequence"/>
</dbReference>
<dbReference type="InParanoid" id="F1A056"/>
<dbReference type="KEGG" id="dpp:DICPUDRAFT_41458"/>
<evidence type="ECO:0000313" key="6">
    <source>
        <dbReference type="EMBL" id="EGC30421.1"/>
    </source>
</evidence>
<dbReference type="PROSITE" id="PS50067">
    <property type="entry name" value="KINESIN_MOTOR_2"/>
    <property type="match status" value="1"/>
</dbReference>
<reference evidence="7" key="1">
    <citation type="journal article" date="2011" name="Genome Biol.">
        <title>Comparative genomics of the social amoebae Dictyostelium discoideum and Dictyostelium purpureum.</title>
        <authorList>
            <consortium name="US DOE Joint Genome Institute (JGI-PGF)"/>
            <person name="Sucgang R."/>
            <person name="Kuo A."/>
            <person name="Tian X."/>
            <person name="Salerno W."/>
            <person name="Parikh A."/>
            <person name="Feasley C.L."/>
            <person name="Dalin E."/>
            <person name="Tu H."/>
            <person name="Huang E."/>
            <person name="Barry K."/>
            <person name="Lindquist E."/>
            <person name="Shapiro H."/>
            <person name="Bruce D."/>
            <person name="Schmutz J."/>
            <person name="Salamov A."/>
            <person name="Fey P."/>
            <person name="Gaudet P."/>
            <person name="Anjard C."/>
            <person name="Babu M.M."/>
            <person name="Basu S."/>
            <person name="Bushmanova Y."/>
            <person name="van der Wel H."/>
            <person name="Katoh-Kurasawa M."/>
            <person name="Dinh C."/>
            <person name="Coutinho P.M."/>
            <person name="Saito T."/>
            <person name="Elias M."/>
            <person name="Schaap P."/>
            <person name="Kay R.R."/>
            <person name="Henrissat B."/>
            <person name="Eichinger L."/>
            <person name="Rivero F."/>
            <person name="Putnam N.H."/>
            <person name="West C.M."/>
            <person name="Loomis W.F."/>
            <person name="Chisholm R.L."/>
            <person name="Shaulsky G."/>
            <person name="Strassmann J.E."/>
            <person name="Queller D.C."/>
            <person name="Kuspa A."/>
            <person name="Grigoriev I.V."/>
        </authorList>
    </citation>
    <scope>NUCLEOTIDE SEQUENCE [LARGE SCALE GENOMIC DNA]</scope>
    <source>
        <strain evidence="7">QSDP1</strain>
    </source>
</reference>
<dbReference type="OrthoDB" id="3176171at2759"/>
<dbReference type="VEuPathDB" id="AmoebaDB:DICPUDRAFT_41458"/>
<dbReference type="GO" id="GO:0007018">
    <property type="term" value="P:microtubule-based movement"/>
    <property type="evidence" value="ECO:0007669"/>
    <property type="project" value="InterPro"/>
</dbReference>
<dbReference type="InterPro" id="IPR027640">
    <property type="entry name" value="Kinesin-like_fam"/>
</dbReference>
<protein>
    <recommendedName>
        <fullName evidence="5">Kinesin motor domain-containing protein</fullName>
    </recommendedName>
</protein>
<comment type="similarity">
    <text evidence="4">Belongs to the TRAFAC class myosin-kinesin ATPase superfamily. Kinesin family.</text>
</comment>
<name>F1A056_DICPU</name>
<keyword evidence="3" id="KW-0505">Motor protein</keyword>
<evidence type="ECO:0000256" key="1">
    <source>
        <dbReference type="ARBA" id="ARBA00022448"/>
    </source>
</evidence>
<proteinExistence type="inferred from homology"/>
<dbReference type="Pfam" id="PF00225">
    <property type="entry name" value="Kinesin"/>
    <property type="match status" value="1"/>
</dbReference>
<accession>F1A056</accession>
<dbReference type="RefSeq" id="XP_003293045.1">
    <property type="nucleotide sequence ID" value="XM_003292997.1"/>
</dbReference>
<feature type="domain" description="Kinesin motor" evidence="5">
    <location>
        <begin position="1"/>
        <end position="71"/>
    </location>
</feature>
<keyword evidence="2" id="KW-0175">Coiled coil</keyword>
<dbReference type="GeneID" id="10510516"/>
<comment type="caution">
    <text evidence="4">Lacks conserved residue(s) required for the propagation of feature annotation.</text>
</comment>
<evidence type="ECO:0000256" key="3">
    <source>
        <dbReference type="ARBA" id="ARBA00023175"/>
    </source>
</evidence>
<dbReference type="Gene3D" id="3.40.850.10">
    <property type="entry name" value="Kinesin motor domain"/>
    <property type="match status" value="1"/>
</dbReference>
<dbReference type="SUPFAM" id="SSF52540">
    <property type="entry name" value="P-loop containing nucleoside triphosphate hydrolases"/>
    <property type="match status" value="1"/>
</dbReference>
<feature type="non-terminal residue" evidence="6">
    <location>
        <position position="1"/>
    </location>
</feature>
<dbReference type="PANTHER" id="PTHR47968:SF75">
    <property type="entry name" value="CENTROMERE-ASSOCIATED PROTEIN E"/>
    <property type="match status" value="1"/>
</dbReference>